<keyword evidence="2 4" id="KW-0648">Protein biosynthesis</keyword>
<keyword evidence="3 4" id="KW-0456">Lyase</keyword>
<dbReference type="InterPro" id="IPR004369">
    <property type="entry name" value="Prolyl-tRNA_editing_YbaK/EbsC"/>
</dbReference>
<comment type="similarity">
    <text evidence="1 4">Belongs to the prolyl-tRNA editing family. YbaK/EbsC subfamily.</text>
</comment>
<accession>G9QNL7</accession>
<dbReference type="HOGENOM" id="CLU_094875_3_0_9"/>
<evidence type="ECO:0000256" key="1">
    <source>
        <dbReference type="ARBA" id="ARBA00009798"/>
    </source>
</evidence>
<dbReference type="NCBIfam" id="TIGR00011">
    <property type="entry name" value="YbaK_EbsC"/>
    <property type="match status" value="1"/>
</dbReference>
<dbReference type="GO" id="GO:0006412">
    <property type="term" value="P:translation"/>
    <property type="evidence" value="ECO:0007669"/>
    <property type="project" value="UniProtKB-KW"/>
</dbReference>
<dbReference type="EC" id="4.2.-.-" evidence="4"/>
<dbReference type="EMBL" id="ACWF01000137">
    <property type="protein sequence ID" value="EHL75610.1"/>
    <property type="molecule type" value="Genomic_DNA"/>
</dbReference>
<gene>
    <name evidence="6" type="ORF">HMPREF1015_02760</name>
</gene>
<sequence length="160" mass="17507">MSKAKTNAIRMLDTKKIPYKVYTYEPHGGKIDGVSVAENLGKDPHCVFKTLVVQSGTKQLYVFVIPVASELDLKKAAKVAGEKKVEMLPVNELQKWTGYVRGGCSPIGMKKHYPVFIDKQALNCHEIIVSGGKIGVQIELSPADLQKVVNAKIEDLVKGA</sequence>
<dbReference type="GeneID" id="87583203"/>
<dbReference type="RefSeq" id="WP_003354922.1">
    <property type="nucleotide sequence ID" value="NZ_JH414760.1"/>
</dbReference>
<protein>
    <recommendedName>
        <fullName evidence="4">Cys-tRNA(Pro)/Cys-tRNA(Cys) deacylase</fullName>
        <ecNumber evidence="4">4.2.-.-</ecNumber>
    </recommendedName>
</protein>
<organism evidence="6 7">
    <name type="scientific">Bacillus smithii 7_3_47FAA</name>
    <dbReference type="NCBI Taxonomy" id="665952"/>
    <lineage>
        <taxon>Bacteria</taxon>
        <taxon>Bacillati</taxon>
        <taxon>Bacillota</taxon>
        <taxon>Bacilli</taxon>
        <taxon>Bacillales</taxon>
        <taxon>Bacillaceae</taxon>
        <taxon>Bacillus</taxon>
    </lineage>
</organism>
<dbReference type="CDD" id="cd00002">
    <property type="entry name" value="YbaK_deacylase"/>
    <property type="match status" value="1"/>
</dbReference>
<dbReference type="PATRIC" id="fig|665952.3.peg.2729"/>
<dbReference type="GO" id="GO:0002161">
    <property type="term" value="F:aminoacyl-tRNA deacylase activity"/>
    <property type="evidence" value="ECO:0007669"/>
    <property type="project" value="InterPro"/>
</dbReference>
<dbReference type="Pfam" id="PF04073">
    <property type="entry name" value="tRNA_edit"/>
    <property type="match status" value="1"/>
</dbReference>
<evidence type="ECO:0000313" key="6">
    <source>
        <dbReference type="EMBL" id="EHL75610.1"/>
    </source>
</evidence>
<dbReference type="AlphaFoldDB" id="G9QNL7"/>
<dbReference type="SUPFAM" id="SSF55826">
    <property type="entry name" value="YbaK/ProRS associated domain"/>
    <property type="match status" value="1"/>
</dbReference>
<dbReference type="PANTHER" id="PTHR30411:SF0">
    <property type="entry name" value="CYS-TRNA(PRO)_CYS-TRNA(CYS) DEACYLASE YBAK"/>
    <property type="match status" value="1"/>
</dbReference>
<evidence type="ECO:0000256" key="4">
    <source>
        <dbReference type="PIRNR" id="PIRNR006181"/>
    </source>
</evidence>
<dbReference type="Gene3D" id="3.90.960.10">
    <property type="entry name" value="YbaK/aminoacyl-tRNA synthetase-associated domain"/>
    <property type="match status" value="1"/>
</dbReference>
<name>G9QNL7_9BACI</name>
<evidence type="ECO:0000313" key="7">
    <source>
        <dbReference type="Proteomes" id="UP000011747"/>
    </source>
</evidence>
<dbReference type="PIRSF" id="PIRSF006181">
    <property type="entry name" value="EbsC_YbaK"/>
    <property type="match status" value="1"/>
</dbReference>
<evidence type="ECO:0000259" key="5">
    <source>
        <dbReference type="Pfam" id="PF04073"/>
    </source>
</evidence>
<dbReference type="InterPro" id="IPR007214">
    <property type="entry name" value="YbaK/aa-tRNA-synth-assoc-dom"/>
</dbReference>
<keyword evidence="7" id="KW-1185">Reference proteome</keyword>
<dbReference type="InterPro" id="IPR036754">
    <property type="entry name" value="YbaK/aa-tRNA-synt-asso_dom_sf"/>
</dbReference>
<evidence type="ECO:0000256" key="3">
    <source>
        <dbReference type="ARBA" id="ARBA00023239"/>
    </source>
</evidence>
<comment type="caution">
    <text evidence="6">The sequence shown here is derived from an EMBL/GenBank/DDBJ whole genome shotgun (WGS) entry which is preliminary data.</text>
</comment>
<dbReference type="GO" id="GO:0016829">
    <property type="term" value="F:lyase activity"/>
    <property type="evidence" value="ECO:0007669"/>
    <property type="project" value="UniProtKB-KW"/>
</dbReference>
<reference evidence="6 7" key="1">
    <citation type="submission" date="2011-09" db="EMBL/GenBank/DDBJ databases">
        <title>The Genome Sequence of Bacillus smithii 7_3_47FAA.</title>
        <authorList>
            <consortium name="The Broad Institute Genome Sequencing Platform"/>
            <person name="Earl A."/>
            <person name="Ward D."/>
            <person name="Feldgarden M."/>
            <person name="Gevers D."/>
            <person name="Daigneault M."/>
            <person name="Strauss J."/>
            <person name="Allen-Vercoe E."/>
            <person name="Young S.K."/>
            <person name="Zeng Q."/>
            <person name="Gargeya S."/>
            <person name="Fitzgerald M."/>
            <person name="Haas B."/>
            <person name="Abouelleil A."/>
            <person name="Alvarado L."/>
            <person name="Arachchi H.M."/>
            <person name="Berlin A."/>
            <person name="Brown A."/>
            <person name="Chapman S.B."/>
            <person name="Chen Z."/>
            <person name="Dunbar C."/>
            <person name="Freedman E."/>
            <person name="Gearin G."/>
            <person name="Goldberg J."/>
            <person name="Griggs A."/>
            <person name="Gujja S."/>
            <person name="Heiman D."/>
            <person name="Howarth C."/>
            <person name="Larson L."/>
            <person name="Lui A."/>
            <person name="MacDonald P.J.P."/>
            <person name="Montmayeur A."/>
            <person name="Murphy C."/>
            <person name="Neiman D."/>
            <person name="Pearson M."/>
            <person name="Priest M."/>
            <person name="Roberts A."/>
            <person name="Saif S."/>
            <person name="Shea T."/>
            <person name="Shenoy N."/>
            <person name="Sisk P."/>
            <person name="Stolte C."/>
            <person name="Sykes S."/>
            <person name="Wortman J."/>
            <person name="Nusbaum C."/>
            <person name="Birren B."/>
        </authorList>
    </citation>
    <scope>NUCLEOTIDE SEQUENCE [LARGE SCALE GENOMIC DNA]</scope>
    <source>
        <strain evidence="6 7">7_3_47FAA</strain>
    </source>
</reference>
<feature type="domain" description="YbaK/aminoacyl-tRNA synthetase-associated" evidence="5">
    <location>
        <begin position="36"/>
        <end position="147"/>
    </location>
</feature>
<dbReference type="PANTHER" id="PTHR30411">
    <property type="entry name" value="CYTOPLASMIC PROTEIN"/>
    <property type="match status" value="1"/>
</dbReference>
<evidence type="ECO:0000256" key="2">
    <source>
        <dbReference type="ARBA" id="ARBA00022917"/>
    </source>
</evidence>
<dbReference type="Proteomes" id="UP000011747">
    <property type="component" value="Unassembled WGS sequence"/>
</dbReference>
<proteinExistence type="inferred from homology"/>